<evidence type="ECO:0000256" key="1">
    <source>
        <dbReference type="ARBA" id="ARBA00022723"/>
    </source>
</evidence>
<dbReference type="InterPro" id="IPR037523">
    <property type="entry name" value="VOC_core"/>
</dbReference>
<dbReference type="GO" id="GO:0004493">
    <property type="term" value="F:methylmalonyl-CoA epimerase activity"/>
    <property type="evidence" value="ECO:0007669"/>
    <property type="project" value="TreeGrafter"/>
</dbReference>
<organism evidence="3">
    <name type="scientific">Rhizobium sp. ZPR3</name>
    <dbReference type="NCBI Taxonomy" id="3158967"/>
    <lineage>
        <taxon>Bacteria</taxon>
        <taxon>Pseudomonadati</taxon>
        <taxon>Pseudomonadota</taxon>
        <taxon>Alphaproteobacteria</taxon>
        <taxon>Hyphomicrobiales</taxon>
        <taxon>Rhizobiaceae</taxon>
        <taxon>Rhizobium/Agrobacterium group</taxon>
        <taxon>Rhizobium</taxon>
    </lineage>
</organism>
<keyword evidence="3" id="KW-0614">Plasmid</keyword>
<dbReference type="RefSeq" id="WP_349963262.1">
    <property type="nucleotide sequence ID" value="NZ_CP157964.1"/>
</dbReference>
<geneLocation type="plasmid" evidence="3">
    <name>unnamed4</name>
</geneLocation>
<dbReference type="EMBL" id="CP157964">
    <property type="protein sequence ID" value="XBT98004.1"/>
    <property type="molecule type" value="Genomic_DNA"/>
</dbReference>
<gene>
    <name evidence="3" type="ORF">ABM479_34580</name>
</gene>
<evidence type="ECO:0000313" key="3">
    <source>
        <dbReference type="EMBL" id="XBT98004.1"/>
    </source>
</evidence>
<dbReference type="GO" id="GO:0046491">
    <property type="term" value="P:L-methylmalonyl-CoA metabolic process"/>
    <property type="evidence" value="ECO:0007669"/>
    <property type="project" value="TreeGrafter"/>
</dbReference>
<keyword evidence="1" id="KW-0479">Metal-binding</keyword>
<dbReference type="InterPro" id="IPR051785">
    <property type="entry name" value="MMCE/EMCE_epimerase"/>
</dbReference>
<dbReference type="PANTHER" id="PTHR43048">
    <property type="entry name" value="METHYLMALONYL-COA EPIMERASE"/>
    <property type="match status" value="1"/>
</dbReference>
<protein>
    <submittedName>
        <fullName evidence="3">VOC family protein</fullName>
    </submittedName>
</protein>
<name>A0AAU7S6C9_9HYPH</name>
<dbReference type="PROSITE" id="PS51819">
    <property type="entry name" value="VOC"/>
    <property type="match status" value="1"/>
</dbReference>
<reference evidence="3" key="1">
    <citation type="submission" date="2024-06" db="EMBL/GenBank/DDBJ databases">
        <authorList>
            <person name="Li T."/>
            <person name="Gao R."/>
        </authorList>
    </citation>
    <scope>NUCLEOTIDE SEQUENCE</scope>
    <source>
        <strain evidence="3">ZPR3</strain>
        <plasmid evidence="3">unnamed4</plasmid>
    </source>
</reference>
<dbReference type="GO" id="GO:0046872">
    <property type="term" value="F:metal ion binding"/>
    <property type="evidence" value="ECO:0007669"/>
    <property type="project" value="UniProtKB-KW"/>
</dbReference>
<dbReference type="PANTHER" id="PTHR43048:SF6">
    <property type="entry name" value="BLR8189 PROTEIN"/>
    <property type="match status" value="1"/>
</dbReference>
<proteinExistence type="predicted"/>
<feature type="domain" description="VOC" evidence="2">
    <location>
        <begin position="14"/>
        <end position="160"/>
    </location>
</feature>
<dbReference type="Gene3D" id="3.10.180.10">
    <property type="entry name" value="2,3-Dihydroxybiphenyl 1,2-Dioxygenase, domain 1"/>
    <property type="match status" value="1"/>
</dbReference>
<accession>A0AAU7S6C9</accession>
<evidence type="ECO:0000259" key="2">
    <source>
        <dbReference type="PROSITE" id="PS51819"/>
    </source>
</evidence>
<dbReference type="SUPFAM" id="SSF54593">
    <property type="entry name" value="Glyoxalase/Bleomycin resistance protein/Dihydroxybiphenyl dioxygenase"/>
    <property type="match status" value="1"/>
</dbReference>
<dbReference type="InterPro" id="IPR029068">
    <property type="entry name" value="Glyas_Bleomycin-R_OHBP_Dase"/>
</dbReference>
<dbReference type="AlphaFoldDB" id="A0AAU7S6C9"/>
<sequence>MTDKPARTIPGLLGLDHIGITVPDLDEAVAFFAGLLGCQKVLDFGPVGDDQGSFMTDVLGVHARARIERAAVVRTGRGSNIELVQYSAPDQRDLAGRNSDTGAFHLGLYVRDIAVAKAFLDEAGITTRFGPVPINDGPIAGQSILYFRAPWGLELEAVSYPNGMAYEAESEILLWDPRKPD</sequence>
<dbReference type="Pfam" id="PF13669">
    <property type="entry name" value="Glyoxalase_4"/>
    <property type="match status" value="1"/>
</dbReference>